<organism evidence="4 5">
    <name type="scientific">Ramlibacter rhizophilus</name>
    <dbReference type="NCBI Taxonomy" id="1781167"/>
    <lineage>
        <taxon>Bacteria</taxon>
        <taxon>Pseudomonadati</taxon>
        <taxon>Pseudomonadota</taxon>
        <taxon>Betaproteobacteria</taxon>
        <taxon>Burkholderiales</taxon>
        <taxon>Comamonadaceae</taxon>
        <taxon>Ramlibacter</taxon>
    </lineage>
</organism>
<dbReference type="EMBL" id="SMLL01000003">
    <property type="protein sequence ID" value="TFZ01426.1"/>
    <property type="molecule type" value="Genomic_DNA"/>
</dbReference>
<evidence type="ECO:0000256" key="1">
    <source>
        <dbReference type="ARBA" id="ARBA00004442"/>
    </source>
</evidence>
<evidence type="ECO:0000313" key="5">
    <source>
        <dbReference type="Proteomes" id="UP000297564"/>
    </source>
</evidence>
<dbReference type="Pfam" id="PF13505">
    <property type="entry name" value="OMP_b-brl"/>
    <property type="match status" value="1"/>
</dbReference>
<proteinExistence type="predicted"/>
<keyword evidence="5" id="KW-1185">Reference proteome</keyword>
<dbReference type="SUPFAM" id="SSF56925">
    <property type="entry name" value="OMPA-like"/>
    <property type="match status" value="1"/>
</dbReference>
<dbReference type="Proteomes" id="UP000297564">
    <property type="component" value="Unassembled WGS sequence"/>
</dbReference>
<feature type="domain" description="Outer membrane protein beta-barrel" evidence="3">
    <location>
        <begin position="47"/>
        <end position="167"/>
    </location>
</feature>
<dbReference type="GO" id="GO:0009279">
    <property type="term" value="C:cell outer membrane"/>
    <property type="evidence" value="ECO:0007669"/>
    <property type="project" value="UniProtKB-SubCell"/>
</dbReference>
<evidence type="ECO:0000313" key="4">
    <source>
        <dbReference type="EMBL" id="TFZ01426.1"/>
    </source>
</evidence>
<dbReference type="InterPro" id="IPR027385">
    <property type="entry name" value="Beta-barrel_OMP"/>
</dbReference>
<dbReference type="Gene3D" id="2.40.160.20">
    <property type="match status" value="1"/>
</dbReference>
<accession>A0A4Z0BQ26</accession>
<evidence type="ECO:0000256" key="2">
    <source>
        <dbReference type="ARBA" id="ARBA00022729"/>
    </source>
</evidence>
<keyword evidence="2" id="KW-0732">Signal</keyword>
<dbReference type="OrthoDB" id="5360144at2"/>
<gene>
    <name evidence="4" type="ORF">EZ242_08600</name>
</gene>
<protein>
    <recommendedName>
        <fullName evidence="3">Outer membrane protein beta-barrel domain-containing protein</fullName>
    </recommendedName>
</protein>
<comment type="subcellular location">
    <subcellularLocation>
        <location evidence="1">Cell outer membrane</location>
    </subcellularLocation>
</comment>
<dbReference type="AlphaFoldDB" id="A0A4Z0BQ26"/>
<reference evidence="4 5" key="1">
    <citation type="submission" date="2019-03" db="EMBL/GenBank/DDBJ databases">
        <title>Ramlibacter rhizophilus CCTCC AB2015357, whole genome shotgun sequence.</title>
        <authorList>
            <person name="Zhang X."/>
            <person name="Feng G."/>
            <person name="Zhu H."/>
        </authorList>
    </citation>
    <scope>NUCLEOTIDE SEQUENCE [LARGE SCALE GENOMIC DNA]</scope>
    <source>
        <strain evidence="4 5">CCTCC AB2015357</strain>
    </source>
</reference>
<comment type="caution">
    <text evidence="4">The sequence shown here is derived from an EMBL/GenBank/DDBJ whole genome shotgun (WGS) entry which is preliminary data.</text>
</comment>
<dbReference type="InterPro" id="IPR011250">
    <property type="entry name" value="OMP/PagP_B-barrel"/>
</dbReference>
<evidence type="ECO:0000259" key="3">
    <source>
        <dbReference type="Pfam" id="PF13505"/>
    </source>
</evidence>
<sequence length="168" mass="17467">MNAATLKPPGAHKGIGLSLGVFSDGLACTLPRCEEGERSLRLYNRAMGEHWGAEVGLLDTGRIGFEGGSARAQGISLSVVGRMPLSASLSAYGKVGTTYSHTSSMGLPGSGLQGGSATGFGMSFGAGLSWQFSPRLSAVVELDSHDFRFANGGRDPVRAASLGLQWRY</sequence>
<name>A0A4Z0BQ26_9BURK</name>